<dbReference type="Pfam" id="PF02891">
    <property type="entry name" value="zf-MIZ"/>
    <property type="match status" value="1"/>
</dbReference>
<comment type="pathway">
    <text evidence="1">Protein modification; protein sumoylation.</text>
</comment>
<keyword evidence="3" id="KW-0808">Transferase</keyword>
<feature type="domain" description="SP-RING-type" evidence="10">
    <location>
        <begin position="473"/>
        <end position="556"/>
    </location>
</feature>
<sequence>MYIQPTPYTRSLTSTNIAQTMHTPLSTTSNNNTIRLSQEHRARLYQIVNELTDDQLRLFLTNHINSLSNTTLNNQFQHYSRTQLIQQTYILIDNYYSVDLEQTLYAMRQKRFQPDYQQQQQIYRQQTQQQQQTYATPYNPQPYYYTQQTIPYNIQPNYRLPTPSNVSQQLRSIRPNPNPTQPTNAHNQRSQNSRSQQQQQQQQAPYVPSILSRQQYIQQPPASTTTTTTNGLSSSASTSVMPRYQIPILPPPPSNMTRPILSTSSSSSTLNITHKTLPFYRPLTCVYECYHVFRYDTYRKQYFSRNDFILSLDVCNQLALSYDYDSDLDIHKTTKCLIMRLVRIDQPPMSNGKYDDNLPPNLVMHVNSQNVTNLPTPKPCTRQQTDLIRIGREIDITSYCMFNPVLNNELTMTWSYRQDNTNLHLQYINSQYALHIFLVQHLTIEDLCEQIKNKTSKFYREDLVKLLAKAIATDRDLGLEVSDQKLKLKCPIDQRRLKIPIRAITCQHLQCFDLKNYIALNEKAGKWICPVCNKSALFDDLQIDSYTESILNSMENENITEIIIDSNLNWTPVTSSSSSSLITEQQHQQQQQQITSNIDDIILDDDQINERHQEIDSKFKIQLIPSSTNGSADVILIDDD</sequence>
<feature type="region of interest" description="Disordered" evidence="9">
    <location>
        <begin position="155"/>
        <end position="206"/>
    </location>
</feature>
<dbReference type="Proteomes" id="UP000663870">
    <property type="component" value="Unassembled WGS sequence"/>
</dbReference>
<keyword evidence="7" id="KW-0862">Zinc</keyword>
<accession>A0A814P7M2</accession>
<evidence type="ECO:0000256" key="2">
    <source>
        <dbReference type="ARBA" id="ARBA00005383"/>
    </source>
</evidence>
<organism evidence="12 13">
    <name type="scientific">Rotaria sordida</name>
    <dbReference type="NCBI Taxonomy" id="392033"/>
    <lineage>
        <taxon>Eukaryota</taxon>
        <taxon>Metazoa</taxon>
        <taxon>Spiralia</taxon>
        <taxon>Gnathifera</taxon>
        <taxon>Rotifera</taxon>
        <taxon>Eurotatoria</taxon>
        <taxon>Bdelloidea</taxon>
        <taxon>Philodinida</taxon>
        <taxon>Philodinidae</taxon>
        <taxon>Rotaria</taxon>
    </lineage>
</organism>
<dbReference type="GO" id="GO:0003712">
    <property type="term" value="F:transcription coregulator activity"/>
    <property type="evidence" value="ECO:0007669"/>
    <property type="project" value="TreeGrafter"/>
</dbReference>
<dbReference type="AlphaFoldDB" id="A0A814P7M2"/>
<gene>
    <name evidence="12" type="ORF">JXQ802_LOCUS19338</name>
</gene>
<evidence type="ECO:0000256" key="3">
    <source>
        <dbReference type="ARBA" id="ARBA00022679"/>
    </source>
</evidence>
<evidence type="ECO:0000259" key="11">
    <source>
        <dbReference type="PROSITE" id="PS51466"/>
    </source>
</evidence>
<evidence type="ECO:0000256" key="8">
    <source>
        <dbReference type="PROSITE-ProRule" id="PRU00452"/>
    </source>
</evidence>
<dbReference type="InterPro" id="IPR013083">
    <property type="entry name" value="Znf_RING/FYVE/PHD"/>
</dbReference>
<dbReference type="GO" id="GO:0000785">
    <property type="term" value="C:chromatin"/>
    <property type="evidence" value="ECO:0007669"/>
    <property type="project" value="TreeGrafter"/>
</dbReference>
<keyword evidence="6" id="KW-0833">Ubl conjugation pathway</keyword>
<dbReference type="PROSITE" id="PS51044">
    <property type="entry name" value="ZF_SP_RING"/>
    <property type="match status" value="1"/>
</dbReference>
<keyword evidence="5 8" id="KW-0863">Zinc-finger</keyword>
<evidence type="ECO:0000256" key="6">
    <source>
        <dbReference type="ARBA" id="ARBA00022786"/>
    </source>
</evidence>
<keyword evidence="13" id="KW-1185">Reference proteome</keyword>
<evidence type="ECO:0000256" key="1">
    <source>
        <dbReference type="ARBA" id="ARBA00004718"/>
    </source>
</evidence>
<dbReference type="PANTHER" id="PTHR10782:SF94">
    <property type="entry name" value="SUPPRESSOR OF VARIEGATION 2-10, ISOFORM I"/>
    <property type="match status" value="1"/>
</dbReference>
<comment type="similarity">
    <text evidence="2">Belongs to the PIAS family.</text>
</comment>
<dbReference type="InterPro" id="IPR023321">
    <property type="entry name" value="PINIT"/>
</dbReference>
<evidence type="ECO:0000313" key="12">
    <source>
        <dbReference type="EMBL" id="CAF1103756.1"/>
    </source>
</evidence>
<evidence type="ECO:0008006" key="14">
    <source>
        <dbReference type="Google" id="ProtNLM"/>
    </source>
</evidence>
<keyword evidence="4" id="KW-0479">Metal-binding</keyword>
<dbReference type="GO" id="GO:0008270">
    <property type="term" value="F:zinc ion binding"/>
    <property type="evidence" value="ECO:0007669"/>
    <property type="project" value="UniProtKB-KW"/>
</dbReference>
<evidence type="ECO:0000256" key="9">
    <source>
        <dbReference type="SAM" id="MobiDB-lite"/>
    </source>
</evidence>
<evidence type="ECO:0000256" key="5">
    <source>
        <dbReference type="ARBA" id="ARBA00022771"/>
    </source>
</evidence>
<dbReference type="GO" id="GO:0016925">
    <property type="term" value="P:protein sumoylation"/>
    <property type="evidence" value="ECO:0007669"/>
    <property type="project" value="UniProtKB-UniPathway"/>
</dbReference>
<dbReference type="Gene3D" id="2.60.120.780">
    <property type="entry name" value="PINIT domain"/>
    <property type="match status" value="1"/>
</dbReference>
<dbReference type="GO" id="GO:0061665">
    <property type="term" value="F:SUMO ligase activity"/>
    <property type="evidence" value="ECO:0007669"/>
    <property type="project" value="TreeGrafter"/>
</dbReference>
<feature type="domain" description="PINIT" evidence="11">
    <location>
        <begin position="262"/>
        <end position="442"/>
    </location>
</feature>
<feature type="compositionally biased region" description="Low complexity" evidence="9">
    <location>
        <begin position="187"/>
        <end position="203"/>
    </location>
</feature>
<evidence type="ECO:0000259" key="10">
    <source>
        <dbReference type="PROSITE" id="PS51044"/>
    </source>
</evidence>
<dbReference type="UniPathway" id="UPA00886"/>
<dbReference type="Gene3D" id="3.30.40.10">
    <property type="entry name" value="Zinc/RING finger domain, C3HC4 (zinc finger)"/>
    <property type="match status" value="1"/>
</dbReference>
<evidence type="ECO:0000256" key="4">
    <source>
        <dbReference type="ARBA" id="ARBA00022723"/>
    </source>
</evidence>
<name>A0A814P7M2_9BILA</name>
<feature type="compositionally biased region" description="Polar residues" evidence="9">
    <location>
        <begin position="162"/>
        <end position="171"/>
    </location>
</feature>
<dbReference type="EMBL" id="CAJNOL010000529">
    <property type="protein sequence ID" value="CAF1103756.1"/>
    <property type="molecule type" value="Genomic_DNA"/>
</dbReference>
<reference evidence="12" key="1">
    <citation type="submission" date="2021-02" db="EMBL/GenBank/DDBJ databases">
        <authorList>
            <person name="Nowell W R."/>
        </authorList>
    </citation>
    <scope>NUCLEOTIDE SEQUENCE</scope>
</reference>
<dbReference type="PROSITE" id="PS51466">
    <property type="entry name" value="PINIT"/>
    <property type="match status" value="1"/>
</dbReference>
<evidence type="ECO:0000256" key="7">
    <source>
        <dbReference type="ARBA" id="ARBA00022833"/>
    </source>
</evidence>
<evidence type="ECO:0000313" key="13">
    <source>
        <dbReference type="Proteomes" id="UP000663870"/>
    </source>
</evidence>
<dbReference type="CDD" id="cd16650">
    <property type="entry name" value="SP-RING_PIAS-like"/>
    <property type="match status" value="1"/>
</dbReference>
<proteinExistence type="inferred from homology"/>
<comment type="caution">
    <text evidence="12">The sequence shown here is derived from an EMBL/GenBank/DDBJ whole genome shotgun (WGS) entry which is preliminary data.</text>
</comment>
<dbReference type="InterPro" id="IPR004181">
    <property type="entry name" value="Znf_MIZ"/>
</dbReference>
<dbReference type="InterPro" id="IPR038654">
    <property type="entry name" value="PINIT_sf"/>
</dbReference>
<dbReference type="PANTHER" id="PTHR10782">
    <property type="entry name" value="ZINC FINGER MIZ DOMAIN-CONTAINING PROTEIN"/>
    <property type="match status" value="1"/>
</dbReference>
<protein>
    <recommendedName>
        <fullName evidence="14">SP-RING-type domain-containing protein</fullName>
    </recommendedName>
</protein>
<dbReference type="GO" id="GO:0006357">
    <property type="term" value="P:regulation of transcription by RNA polymerase II"/>
    <property type="evidence" value="ECO:0007669"/>
    <property type="project" value="TreeGrafter"/>
</dbReference>